<feature type="domain" description="HTH hxlR-type" evidence="4">
    <location>
        <begin position="9"/>
        <end position="107"/>
    </location>
</feature>
<accession>A0ABP5NWV7</accession>
<keyword evidence="6" id="KW-1185">Reference proteome</keyword>
<dbReference type="PANTHER" id="PTHR33204:SF37">
    <property type="entry name" value="HTH-TYPE TRANSCRIPTIONAL REGULATOR YODB"/>
    <property type="match status" value="1"/>
</dbReference>
<dbReference type="EMBL" id="BAAAQX010000001">
    <property type="protein sequence ID" value="GAA2204106.1"/>
    <property type="molecule type" value="Genomic_DNA"/>
</dbReference>
<evidence type="ECO:0000256" key="2">
    <source>
        <dbReference type="ARBA" id="ARBA00023125"/>
    </source>
</evidence>
<dbReference type="Gene3D" id="1.10.10.10">
    <property type="entry name" value="Winged helix-like DNA-binding domain superfamily/Winged helix DNA-binding domain"/>
    <property type="match status" value="1"/>
</dbReference>
<dbReference type="PANTHER" id="PTHR33204">
    <property type="entry name" value="TRANSCRIPTIONAL REGULATOR, MARR FAMILY"/>
    <property type="match status" value="1"/>
</dbReference>
<dbReference type="InterPro" id="IPR036388">
    <property type="entry name" value="WH-like_DNA-bd_sf"/>
</dbReference>
<evidence type="ECO:0000256" key="1">
    <source>
        <dbReference type="ARBA" id="ARBA00023015"/>
    </source>
</evidence>
<dbReference type="PROSITE" id="PS51118">
    <property type="entry name" value="HTH_HXLR"/>
    <property type="match status" value="1"/>
</dbReference>
<dbReference type="InterPro" id="IPR036390">
    <property type="entry name" value="WH_DNA-bd_sf"/>
</dbReference>
<dbReference type="Proteomes" id="UP001499843">
    <property type="component" value="Unassembled WGS sequence"/>
</dbReference>
<dbReference type="RefSeq" id="WP_344470187.1">
    <property type="nucleotide sequence ID" value="NZ_BAAAQX010000001.1"/>
</dbReference>
<evidence type="ECO:0000313" key="6">
    <source>
        <dbReference type="Proteomes" id="UP001499843"/>
    </source>
</evidence>
<evidence type="ECO:0000313" key="5">
    <source>
        <dbReference type="EMBL" id="GAA2204106.1"/>
    </source>
</evidence>
<comment type="caution">
    <text evidence="5">The sequence shown here is derived from an EMBL/GenBank/DDBJ whole genome shotgun (WGS) entry which is preliminary data.</text>
</comment>
<name>A0ABP5NWV7_9ACTN</name>
<protein>
    <submittedName>
        <fullName evidence="5">Helix-turn-helix domain-containing protein</fullName>
    </submittedName>
</protein>
<sequence length="120" mass="13178">MSDAFHRDCPARMVLDHLTARWAVLVLTALRPGPLRFHELRTKIEGVSEKMLSQTLRTLTRDGFVGRTVIPATPPQVSYALTPLGEGVTEPLQALSDWVRDHADAIVGAQAAYEDARSDG</sequence>
<keyword evidence="1" id="KW-0805">Transcription regulation</keyword>
<evidence type="ECO:0000256" key="3">
    <source>
        <dbReference type="ARBA" id="ARBA00023163"/>
    </source>
</evidence>
<keyword evidence="3" id="KW-0804">Transcription</keyword>
<organism evidence="5 6">
    <name type="scientific">Nonomuraea monospora</name>
    <dbReference type="NCBI Taxonomy" id="568818"/>
    <lineage>
        <taxon>Bacteria</taxon>
        <taxon>Bacillati</taxon>
        <taxon>Actinomycetota</taxon>
        <taxon>Actinomycetes</taxon>
        <taxon>Streptosporangiales</taxon>
        <taxon>Streptosporangiaceae</taxon>
        <taxon>Nonomuraea</taxon>
    </lineage>
</organism>
<dbReference type="Pfam" id="PF01638">
    <property type="entry name" value="HxlR"/>
    <property type="match status" value="1"/>
</dbReference>
<keyword evidence="2" id="KW-0238">DNA-binding</keyword>
<dbReference type="SUPFAM" id="SSF46785">
    <property type="entry name" value="Winged helix' DNA-binding domain"/>
    <property type="match status" value="1"/>
</dbReference>
<gene>
    <name evidence="5" type="ORF">GCM10009850_001830</name>
</gene>
<evidence type="ECO:0000259" key="4">
    <source>
        <dbReference type="PROSITE" id="PS51118"/>
    </source>
</evidence>
<dbReference type="InterPro" id="IPR002577">
    <property type="entry name" value="HTH_HxlR"/>
</dbReference>
<proteinExistence type="predicted"/>
<reference evidence="6" key="1">
    <citation type="journal article" date="2019" name="Int. J. Syst. Evol. Microbiol.">
        <title>The Global Catalogue of Microorganisms (GCM) 10K type strain sequencing project: providing services to taxonomists for standard genome sequencing and annotation.</title>
        <authorList>
            <consortium name="The Broad Institute Genomics Platform"/>
            <consortium name="The Broad Institute Genome Sequencing Center for Infectious Disease"/>
            <person name="Wu L."/>
            <person name="Ma J."/>
        </authorList>
    </citation>
    <scope>NUCLEOTIDE SEQUENCE [LARGE SCALE GENOMIC DNA]</scope>
    <source>
        <strain evidence="6">JCM 16114</strain>
    </source>
</reference>